<keyword evidence="2" id="KW-0808">Transferase</keyword>
<accession>A0A238V7G7</accession>
<dbReference type="AlphaFoldDB" id="A0A238V7G7"/>
<feature type="domain" description="Polysaccharide pyruvyl transferase" evidence="1">
    <location>
        <begin position="23"/>
        <end position="316"/>
    </location>
</feature>
<name>A0A238V7G7_9FLAO</name>
<dbReference type="OrthoDB" id="3199616at2"/>
<evidence type="ECO:0000259" key="1">
    <source>
        <dbReference type="Pfam" id="PF04230"/>
    </source>
</evidence>
<dbReference type="PANTHER" id="PTHR36836:SF1">
    <property type="entry name" value="COLANIC ACID BIOSYNTHESIS PROTEIN WCAK"/>
    <property type="match status" value="1"/>
</dbReference>
<dbReference type="InterPro" id="IPR007345">
    <property type="entry name" value="Polysacch_pyruvyl_Trfase"/>
</dbReference>
<proteinExistence type="predicted"/>
<protein>
    <submittedName>
        <fullName evidence="2">Polysaccharide pyruvyl transferase family protein WcaK</fullName>
    </submittedName>
</protein>
<dbReference type="EMBL" id="FZNX01000001">
    <property type="protein sequence ID" value="SNR30141.1"/>
    <property type="molecule type" value="Genomic_DNA"/>
</dbReference>
<dbReference type="GO" id="GO:0016740">
    <property type="term" value="F:transferase activity"/>
    <property type="evidence" value="ECO:0007669"/>
    <property type="project" value="UniProtKB-KW"/>
</dbReference>
<evidence type="ECO:0000313" key="2">
    <source>
        <dbReference type="EMBL" id="SNR30141.1"/>
    </source>
</evidence>
<reference evidence="3" key="1">
    <citation type="submission" date="2017-06" db="EMBL/GenBank/DDBJ databases">
        <authorList>
            <person name="Varghese N."/>
            <person name="Submissions S."/>
        </authorList>
    </citation>
    <scope>NUCLEOTIDE SEQUENCE [LARGE SCALE GENOMIC DNA]</scope>
    <source>
        <strain evidence="3">DSM 27993</strain>
    </source>
</reference>
<dbReference type="RefSeq" id="WP_089376431.1">
    <property type="nucleotide sequence ID" value="NZ_FZNX01000001.1"/>
</dbReference>
<evidence type="ECO:0000313" key="3">
    <source>
        <dbReference type="Proteomes" id="UP000198412"/>
    </source>
</evidence>
<dbReference type="Proteomes" id="UP000198412">
    <property type="component" value="Unassembled WGS sequence"/>
</dbReference>
<gene>
    <name evidence="2" type="ORF">SAMN04488111_0046</name>
</gene>
<dbReference type="PANTHER" id="PTHR36836">
    <property type="entry name" value="COLANIC ACID BIOSYNTHESIS PROTEIN WCAK"/>
    <property type="match status" value="1"/>
</dbReference>
<organism evidence="2 3">
    <name type="scientific">Lutibacter flavus</name>
    <dbReference type="NCBI Taxonomy" id="691689"/>
    <lineage>
        <taxon>Bacteria</taxon>
        <taxon>Pseudomonadati</taxon>
        <taxon>Bacteroidota</taxon>
        <taxon>Flavobacteriia</taxon>
        <taxon>Flavobacteriales</taxon>
        <taxon>Flavobacteriaceae</taxon>
        <taxon>Lutibacter</taxon>
    </lineage>
</organism>
<keyword evidence="3" id="KW-1185">Reference proteome</keyword>
<sequence length="386" mass="44791">MTKQKTAKEINILINNVVPLNNGDVALFYALYKQLVAGGYKVEIASYYYKFAKELYPDIPFVKELGQSKIFMKLPFIKPLVLPFLFLFSKSYRKADIIIGTAGGYINSNYSIKNSLSIYKIAKYFGKKCAIYSQSVGPLNKKDSAFFTRLMKHSIDYIFVRDNYSLKVLNELNISRDKFKLTKDAAFLLGHNAIPKTNSKKVAISVREWNYDGRSIEVFKKMIQEFVIICVDRNYTIEFLSTCQGLEIYKDDAKLAQEIYNNLNSKYQQKVTVLSDYYLFEDFYKKLGEYEFVIGTRLHMCITSLTKNIPAFNISYEVKGKECYNYLGLSKYSIDYNENLEKAVTLLNNFIDESDAIRTDLENRIPKINKESKDDFDFFMNKITPN</sequence>
<dbReference type="Pfam" id="PF04230">
    <property type="entry name" value="PS_pyruv_trans"/>
    <property type="match status" value="1"/>
</dbReference>